<evidence type="ECO:0000313" key="2">
    <source>
        <dbReference type="Proteomes" id="UP000805841"/>
    </source>
</evidence>
<keyword evidence="2" id="KW-1185">Reference proteome</keyword>
<proteinExistence type="predicted"/>
<evidence type="ECO:0000313" key="1">
    <source>
        <dbReference type="EMBL" id="MBD1598313.1"/>
    </source>
</evidence>
<organism evidence="1 2">
    <name type="scientific">Pseudomonas typographi</name>
    <dbReference type="NCBI Taxonomy" id="2715964"/>
    <lineage>
        <taxon>Bacteria</taxon>
        <taxon>Pseudomonadati</taxon>
        <taxon>Pseudomonadota</taxon>
        <taxon>Gammaproteobacteria</taxon>
        <taxon>Pseudomonadales</taxon>
        <taxon>Pseudomonadaceae</taxon>
        <taxon>Pseudomonas</taxon>
    </lineage>
</organism>
<dbReference type="RefSeq" id="WP_190418528.1">
    <property type="nucleotide sequence ID" value="NZ_JAAOCA010000006.1"/>
</dbReference>
<dbReference type="EMBL" id="JAAOCA010000006">
    <property type="protein sequence ID" value="MBD1598313.1"/>
    <property type="molecule type" value="Genomic_DNA"/>
</dbReference>
<accession>A0ABR7YYS8</accession>
<name>A0ABR7YYS8_9PSED</name>
<protein>
    <submittedName>
        <fullName evidence="1">Uncharacterized protein</fullName>
    </submittedName>
</protein>
<comment type="caution">
    <text evidence="1">The sequence shown here is derived from an EMBL/GenBank/DDBJ whole genome shotgun (WGS) entry which is preliminary data.</text>
</comment>
<reference evidence="1 2" key="1">
    <citation type="journal article" date="2020" name="Insects">
        <title>Bacteria Belonging to Pseudomonas typographi sp. nov. from the Bark Beetle Ips typographus Have Genomic Potential to Aid in the Host Ecology.</title>
        <authorList>
            <person name="Peral-Aranega E."/>
            <person name="Saati-Santamaria Z."/>
            <person name="Kolarik M."/>
            <person name="Rivas R."/>
            <person name="Garcia-Fraile P."/>
        </authorList>
    </citation>
    <scope>NUCLEOTIDE SEQUENCE [LARGE SCALE GENOMIC DNA]</scope>
    <source>
        <strain evidence="1 2">CA3A</strain>
    </source>
</reference>
<dbReference type="Proteomes" id="UP000805841">
    <property type="component" value="Unassembled WGS sequence"/>
</dbReference>
<gene>
    <name evidence="1" type="ORF">HAQ05_06280</name>
</gene>
<sequence>MNDAYDAAFNDISENIRPLLVQLLAEHTELAGVTPETLFINGIDPASGTVIDSQSLLHATVHRIIERDPPEYHAGYPHAGVFTQAYTFDDAFRVEPTFQAIDFWYIVGQAYDAA</sequence>